<dbReference type="GO" id="GO:0032021">
    <property type="term" value="C:NELF complex"/>
    <property type="evidence" value="ECO:0007669"/>
    <property type="project" value="TreeGrafter"/>
</dbReference>
<reference evidence="1" key="2">
    <citation type="submission" date="2023-02" db="EMBL/GenBank/DDBJ databases">
        <authorList>
            <consortium name="DOE Joint Genome Institute"/>
            <person name="Mondo S.J."/>
            <person name="Chang Y."/>
            <person name="Wang Y."/>
            <person name="Ahrendt S."/>
            <person name="Andreopoulos W."/>
            <person name="Barry K."/>
            <person name="Beard J."/>
            <person name="Benny G.L."/>
            <person name="Blankenship S."/>
            <person name="Bonito G."/>
            <person name="Cuomo C."/>
            <person name="Desiro A."/>
            <person name="Gervers K.A."/>
            <person name="Hundley H."/>
            <person name="Kuo A."/>
            <person name="LaButti K."/>
            <person name="Lang B.F."/>
            <person name="Lipzen A."/>
            <person name="O'Donnell K."/>
            <person name="Pangilinan J."/>
            <person name="Reynolds N."/>
            <person name="Sandor L."/>
            <person name="Smith M.W."/>
            <person name="Tsang A."/>
            <person name="Grigoriev I.V."/>
            <person name="Stajich J.E."/>
            <person name="Spatafora J.W."/>
        </authorList>
    </citation>
    <scope>NUCLEOTIDE SEQUENCE</scope>
    <source>
        <strain evidence="1">RSA 2281</strain>
    </source>
</reference>
<dbReference type="GO" id="GO:0034244">
    <property type="term" value="P:negative regulation of transcription elongation by RNA polymerase II"/>
    <property type="evidence" value="ECO:0007669"/>
    <property type="project" value="TreeGrafter"/>
</dbReference>
<comment type="caution">
    <text evidence="1">The sequence shown here is derived from an EMBL/GenBank/DDBJ whole genome shotgun (WGS) entry which is preliminary data.</text>
</comment>
<dbReference type="PANTHER" id="PTHR13503">
    <property type="entry name" value="NEGATIVE ELONGATION FACTOR COMPLEX MEMBER B"/>
    <property type="match status" value="1"/>
</dbReference>
<accession>A0AAD5PDN1</accession>
<dbReference type="EMBL" id="JAIXMP010000013">
    <property type="protein sequence ID" value="KAI9263158.1"/>
    <property type="molecule type" value="Genomic_DNA"/>
</dbReference>
<reference evidence="1" key="1">
    <citation type="journal article" date="2022" name="IScience">
        <title>Evolution of zygomycete secretomes and the origins of terrestrial fungal ecologies.</title>
        <authorList>
            <person name="Chang Y."/>
            <person name="Wang Y."/>
            <person name="Mondo S."/>
            <person name="Ahrendt S."/>
            <person name="Andreopoulos W."/>
            <person name="Barry K."/>
            <person name="Beard J."/>
            <person name="Benny G.L."/>
            <person name="Blankenship S."/>
            <person name="Bonito G."/>
            <person name="Cuomo C."/>
            <person name="Desiro A."/>
            <person name="Gervers K.A."/>
            <person name="Hundley H."/>
            <person name="Kuo A."/>
            <person name="LaButti K."/>
            <person name="Lang B.F."/>
            <person name="Lipzen A."/>
            <person name="O'Donnell K."/>
            <person name="Pangilinan J."/>
            <person name="Reynolds N."/>
            <person name="Sandor L."/>
            <person name="Smith M.E."/>
            <person name="Tsang A."/>
            <person name="Grigoriev I.V."/>
            <person name="Stajich J.E."/>
            <person name="Spatafora J.W."/>
        </authorList>
    </citation>
    <scope>NUCLEOTIDE SEQUENCE</scope>
    <source>
        <strain evidence="1">RSA 2281</strain>
    </source>
</reference>
<name>A0AAD5PDN1_9FUNG</name>
<organism evidence="1 2">
    <name type="scientific">Phascolomyces articulosus</name>
    <dbReference type="NCBI Taxonomy" id="60185"/>
    <lineage>
        <taxon>Eukaryota</taxon>
        <taxon>Fungi</taxon>
        <taxon>Fungi incertae sedis</taxon>
        <taxon>Mucoromycota</taxon>
        <taxon>Mucoromycotina</taxon>
        <taxon>Mucoromycetes</taxon>
        <taxon>Mucorales</taxon>
        <taxon>Lichtheimiaceae</taxon>
        <taxon>Phascolomyces</taxon>
    </lineage>
</organism>
<proteinExistence type="predicted"/>
<keyword evidence="2" id="KW-1185">Reference proteome</keyword>
<sequence>MGELLGAGAADQIRDRFTQSSNPEEAIREIQRDYGLNILPGMDAIYKLLDLSDCKRAEVHSACLDALNQAAVARIESPEFGEEEFEQVFQRSLSYVAIPQLQPIPMALLRKFASMLEQDVLDMLKQDSDVFEQCPVNVKQRIWKQDESFFQEHILQMLNMYHYDDDLQEVAMDLRPDSYQDVLSTRRTHPIVVKLMEIIDGDQKLYSMVLETIRIVFQSSPFPSLCSIRVDLLMNYHEKAKSAVLKADKCHQLIWSLDTCVRTQNLDDVIIEKIKECFDNVKNGTPLYTDFAMVLMDPVISNFLSACIMRWLRISVDDNAPPDLEQLISYSAKLLNLAEHAPLAAHTQQKIPKIDKDIKEYWASLCRIMLLENNSKGTIKPADAEKQRIMLTKSEIARKVFVQYCLDRTFEGDVTSLQRLLPFILETLPDINDNTNAAYEYTYESFIHTFISILIKKWLVECVMDEKWRATVFNGFLLQVVRWNTRPHKEVVQLLTKYFTGAKHQRLLSENIGLIAEWTDRICQLGHKDEKVSVETRGLNRNTHERIHIYNN</sequence>
<dbReference type="AlphaFoldDB" id="A0AAD5PDN1"/>
<protein>
    <submittedName>
        <fullName evidence="1">Cofactor of BRCA1-domain-containing protein</fullName>
    </submittedName>
</protein>
<dbReference type="Pfam" id="PF06209">
    <property type="entry name" value="COBRA1"/>
    <property type="match status" value="1"/>
</dbReference>
<dbReference type="PANTHER" id="PTHR13503:SF3">
    <property type="entry name" value="NEGATIVE ELONGATION FACTOR B"/>
    <property type="match status" value="1"/>
</dbReference>
<gene>
    <name evidence="1" type="ORF">BDA99DRAFT_509478</name>
</gene>
<dbReference type="Proteomes" id="UP001209540">
    <property type="component" value="Unassembled WGS sequence"/>
</dbReference>
<evidence type="ECO:0000313" key="1">
    <source>
        <dbReference type="EMBL" id="KAI9263158.1"/>
    </source>
</evidence>
<dbReference type="InterPro" id="IPR010405">
    <property type="entry name" value="COBRA1"/>
</dbReference>
<evidence type="ECO:0000313" key="2">
    <source>
        <dbReference type="Proteomes" id="UP001209540"/>
    </source>
</evidence>